<dbReference type="SMART" id="SM01005">
    <property type="entry name" value="Ala_racemase_C"/>
    <property type="match status" value="1"/>
</dbReference>
<dbReference type="InterPro" id="IPR000821">
    <property type="entry name" value="Ala_racemase"/>
</dbReference>
<evidence type="ECO:0000313" key="9">
    <source>
        <dbReference type="Proteomes" id="UP001198962"/>
    </source>
</evidence>
<dbReference type="PANTHER" id="PTHR30511">
    <property type="entry name" value="ALANINE RACEMASE"/>
    <property type="match status" value="1"/>
</dbReference>
<comment type="function">
    <text evidence="4">Catalyzes the interconversion of L-alanine and D-alanine. May also act on other amino acids.</text>
</comment>
<feature type="active site" description="Proton acceptor; specific for D-alanine" evidence="4">
    <location>
        <position position="43"/>
    </location>
</feature>
<dbReference type="NCBIfam" id="TIGR00492">
    <property type="entry name" value="alr"/>
    <property type="match status" value="1"/>
</dbReference>
<protein>
    <recommendedName>
        <fullName evidence="4">Alanine racemase</fullName>
        <ecNumber evidence="4">5.1.1.1</ecNumber>
    </recommendedName>
</protein>
<dbReference type="EC" id="5.1.1.1" evidence="4"/>
<evidence type="ECO:0000256" key="3">
    <source>
        <dbReference type="ARBA" id="ARBA00023235"/>
    </source>
</evidence>
<evidence type="ECO:0000256" key="1">
    <source>
        <dbReference type="ARBA" id="ARBA00001933"/>
    </source>
</evidence>
<dbReference type="Proteomes" id="UP001198962">
    <property type="component" value="Unassembled WGS sequence"/>
</dbReference>
<dbReference type="InterPro" id="IPR020622">
    <property type="entry name" value="Ala_racemase_pyridoxalP-BS"/>
</dbReference>
<dbReference type="GO" id="GO:0005829">
    <property type="term" value="C:cytosol"/>
    <property type="evidence" value="ECO:0007669"/>
    <property type="project" value="TreeGrafter"/>
</dbReference>
<feature type="active site" description="Proton acceptor; specific for L-alanine" evidence="4">
    <location>
        <position position="266"/>
    </location>
</feature>
<evidence type="ECO:0000259" key="7">
    <source>
        <dbReference type="SMART" id="SM01005"/>
    </source>
</evidence>
<dbReference type="PANTHER" id="PTHR30511:SF0">
    <property type="entry name" value="ALANINE RACEMASE, CATABOLIC-RELATED"/>
    <property type="match status" value="1"/>
</dbReference>
<feature type="modified residue" description="N6-(pyridoxal phosphate)lysine" evidence="4 5">
    <location>
        <position position="43"/>
    </location>
</feature>
<proteinExistence type="inferred from homology"/>
<comment type="pathway">
    <text evidence="4">Amino-acid biosynthesis; D-alanine biosynthesis; D-alanine from L-alanine: step 1/1.</text>
</comment>
<comment type="caution">
    <text evidence="8">The sequence shown here is derived from an EMBL/GenBank/DDBJ whole genome shotgun (WGS) entry which is preliminary data.</text>
</comment>
<dbReference type="GO" id="GO:0008784">
    <property type="term" value="F:alanine racemase activity"/>
    <property type="evidence" value="ECO:0007669"/>
    <property type="project" value="UniProtKB-UniRule"/>
</dbReference>
<dbReference type="EMBL" id="JAJEPU010000001">
    <property type="protein sequence ID" value="MCC2163290.1"/>
    <property type="molecule type" value="Genomic_DNA"/>
</dbReference>
<dbReference type="InterPro" id="IPR001608">
    <property type="entry name" value="Ala_racemase_N"/>
</dbReference>
<dbReference type="Pfam" id="PF00842">
    <property type="entry name" value="Ala_racemase_C"/>
    <property type="match status" value="1"/>
</dbReference>
<keyword evidence="2 4" id="KW-0663">Pyridoxal phosphate</keyword>
<accession>A0AAE3DGX3</accession>
<evidence type="ECO:0000256" key="4">
    <source>
        <dbReference type="HAMAP-Rule" id="MF_01201"/>
    </source>
</evidence>
<dbReference type="RefSeq" id="WP_308450227.1">
    <property type="nucleotide sequence ID" value="NZ_JAJEPU010000001.1"/>
</dbReference>
<sequence>MKKDEEMILRDTVIEVDLDRIAGNMRAIKAMVGKKTAVAGVVKADGYGHGAVGIAKTLMENGATMLAVATLSEAIELKEAYPEYPVLIMGLTPDRLLCVVADYGIIQTIDTLHQAEILNELAQERGKKAVIHIKLDTGFHRLGFPDTENGIKEIVSVCRLPWIEAEGIYTHLVLKDDESNKEQFVRFTKVLNALEKENCRFKYRHIADSIASVDYPEYRMDMIRAGAIIYGLKGFHKGQLDIRQALTFKTRISHISELKKGEGVSYDFLWTTPEDTRIGTLPFGYADGYPRNLRGKGIVTIHGKRVPIVGVICMDQCMVDLKDVPEAQIGDEVIIYGDGSENTPDVQEVSTLAGTNKNEIVSRLTRRSPRIYTHGDQGMNK</sequence>
<dbReference type="SUPFAM" id="SSF51419">
    <property type="entry name" value="PLP-binding barrel"/>
    <property type="match status" value="1"/>
</dbReference>
<feature type="binding site" evidence="4 6">
    <location>
        <position position="314"/>
    </location>
    <ligand>
        <name>substrate</name>
    </ligand>
</feature>
<dbReference type="GO" id="GO:0030632">
    <property type="term" value="P:D-alanine biosynthetic process"/>
    <property type="evidence" value="ECO:0007669"/>
    <property type="project" value="UniProtKB-UniRule"/>
</dbReference>
<dbReference type="InterPro" id="IPR029066">
    <property type="entry name" value="PLP-binding_barrel"/>
</dbReference>
<evidence type="ECO:0000256" key="6">
    <source>
        <dbReference type="PIRSR" id="PIRSR600821-52"/>
    </source>
</evidence>
<evidence type="ECO:0000256" key="2">
    <source>
        <dbReference type="ARBA" id="ARBA00022898"/>
    </source>
</evidence>
<reference evidence="8" key="1">
    <citation type="submission" date="2021-10" db="EMBL/GenBank/DDBJ databases">
        <title>Anaerobic single-cell dispensing facilitates the cultivation of human gut bacteria.</title>
        <authorList>
            <person name="Afrizal A."/>
        </authorList>
    </citation>
    <scope>NUCLEOTIDE SEQUENCE</scope>
    <source>
        <strain evidence="8">CLA-AA-H274</strain>
    </source>
</reference>
<keyword evidence="9" id="KW-1185">Reference proteome</keyword>
<dbReference type="HAMAP" id="MF_01201">
    <property type="entry name" value="Ala_racemase"/>
    <property type="match status" value="1"/>
</dbReference>
<dbReference type="Pfam" id="PF01168">
    <property type="entry name" value="Ala_racemase_N"/>
    <property type="match status" value="1"/>
</dbReference>
<comment type="cofactor">
    <cofactor evidence="1 4 5">
        <name>pyridoxal 5'-phosphate</name>
        <dbReference type="ChEBI" id="CHEBI:597326"/>
    </cofactor>
</comment>
<name>A0AAE3DGX3_9FIRM</name>
<dbReference type="GO" id="GO:0009252">
    <property type="term" value="P:peptidoglycan biosynthetic process"/>
    <property type="evidence" value="ECO:0007669"/>
    <property type="project" value="TreeGrafter"/>
</dbReference>
<evidence type="ECO:0000313" key="8">
    <source>
        <dbReference type="EMBL" id="MCC2163290.1"/>
    </source>
</evidence>
<dbReference type="InterPro" id="IPR009006">
    <property type="entry name" value="Ala_racemase/Decarboxylase_C"/>
</dbReference>
<dbReference type="Gene3D" id="3.20.20.10">
    <property type="entry name" value="Alanine racemase"/>
    <property type="match status" value="1"/>
</dbReference>
<comment type="catalytic activity">
    <reaction evidence="4">
        <text>L-alanine = D-alanine</text>
        <dbReference type="Rhea" id="RHEA:20249"/>
        <dbReference type="ChEBI" id="CHEBI:57416"/>
        <dbReference type="ChEBI" id="CHEBI:57972"/>
        <dbReference type="EC" id="5.1.1.1"/>
    </reaction>
</comment>
<dbReference type="CDD" id="cd00430">
    <property type="entry name" value="PLPDE_III_AR"/>
    <property type="match status" value="1"/>
</dbReference>
<dbReference type="PRINTS" id="PR00992">
    <property type="entry name" value="ALARACEMASE"/>
</dbReference>
<dbReference type="GO" id="GO:0030170">
    <property type="term" value="F:pyridoxal phosphate binding"/>
    <property type="evidence" value="ECO:0007669"/>
    <property type="project" value="UniProtKB-UniRule"/>
</dbReference>
<dbReference type="InterPro" id="IPR011079">
    <property type="entry name" value="Ala_racemase_C"/>
</dbReference>
<keyword evidence="3 4" id="KW-0413">Isomerase</keyword>
<feature type="domain" description="Alanine racemase C-terminal" evidence="7">
    <location>
        <begin position="245"/>
        <end position="373"/>
    </location>
</feature>
<dbReference type="SUPFAM" id="SSF50621">
    <property type="entry name" value="Alanine racemase C-terminal domain-like"/>
    <property type="match status" value="1"/>
</dbReference>
<dbReference type="FunFam" id="3.20.20.10:FF:000002">
    <property type="entry name" value="Alanine racemase"/>
    <property type="match status" value="1"/>
</dbReference>
<gene>
    <name evidence="8" type="primary">alr</name>
    <name evidence="8" type="ORF">LKD32_00045</name>
</gene>
<organism evidence="8 9">
    <name type="scientific">Brotaphodocola catenula</name>
    <dbReference type="NCBI Taxonomy" id="2885361"/>
    <lineage>
        <taxon>Bacteria</taxon>
        <taxon>Bacillati</taxon>
        <taxon>Bacillota</taxon>
        <taxon>Clostridia</taxon>
        <taxon>Lachnospirales</taxon>
        <taxon>Lachnospiraceae</taxon>
        <taxon>Brotaphodocola</taxon>
    </lineage>
</organism>
<dbReference type="Gene3D" id="2.40.37.10">
    <property type="entry name" value="Lyase, Ornithine Decarboxylase, Chain A, domain 1"/>
    <property type="match status" value="1"/>
</dbReference>
<evidence type="ECO:0000256" key="5">
    <source>
        <dbReference type="PIRSR" id="PIRSR600821-50"/>
    </source>
</evidence>
<dbReference type="AlphaFoldDB" id="A0AAE3DGX3"/>
<comment type="similarity">
    <text evidence="4">Belongs to the alanine racemase family.</text>
</comment>
<dbReference type="PROSITE" id="PS00395">
    <property type="entry name" value="ALANINE_RACEMASE"/>
    <property type="match status" value="1"/>
</dbReference>
<feature type="binding site" evidence="4 6">
    <location>
        <position position="141"/>
    </location>
    <ligand>
        <name>substrate</name>
    </ligand>
</feature>